<sequence length="213" mass="24807">MKLLVSDLYKKFLDNKITNKIFLLGIDGCGGAGKSTLAQSFKEVGGNNVTIIHMDDFYKPSGIRKQVSNNEIGGNWDYERVKKQVLEPLRNNQKTKYQRYDWNIDDMAEWHDLPTEGLVVIEGCYSLVKSLNNYYNFKIWVESPKELRLSRGIERDGEENRHLWEDLWMPAEEQYIREQQPLKTVDLIVDGTGKESDIKNLELTVLKVPYSWN</sequence>
<dbReference type="RefSeq" id="WP_377933605.1">
    <property type="nucleotide sequence ID" value="NZ_JBHUMF010000014.1"/>
</dbReference>
<dbReference type="InterPro" id="IPR027417">
    <property type="entry name" value="P-loop_NTPase"/>
</dbReference>
<evidence type="ECO:0000313" key="2">
    <source>
        <dbReference type="EMBL" id="MFD2680297.1"/>
    </source>
</evidence>
<keyword evidence="2" id="KW-0418">Kinase</keyword>
<organism evidence="2 3">
    <name type="scientific">Bacillus seohaeanensis</name>
    <dbReference type="NCBI Taxonomy" id="284580"/>
    <lineage>
        <taxon>Bacteria</taxon>
        <taxon>Bacillati</taxon>
        <taxon>Bacillota</taxon>
        <taxon>Bacilli</taxon>
        <taxon>Bacillales</taxon>
        <taxon>Bacillaceae</taxon>
        <taxon>Bacillus</taxon>
    </lineage>
</organism>
<dbReference type="Proteomes" id="UP001597506">
    <property type="component" value="Unassembled WGS sequence"/>
</dbReference>
<accession>A0ABW5RPC3</accession>
<dbReference type="GO" id="GO:0016301">
    <property type="term" value="F:kinase activity"/>
    <property type="evidence" value="ECO:0007669"/>
    <property type="project" value="UniProtKB-KW"/>
</dbReference>
<dbReference type="PRINTS" id="PR00988">
    <property type="entry name" value="URIDINKINASE"/>
</dbReference>
<evidence type="ECO:0000259" key="1">
    <source>
        <dbReference type="Pfam" id="PF00485"/>
    </source>
</evidence>
<name>A0ABW5RPC3_9BACI</name>
<evidence type="ECO:0000313" key="3">
    <source>
        <dbReference type="Proteomes" id="UP001597506"/>
    </source>
</evidence>
<dbReference type="SUPFAM" id="SSF52540">
    <property type="entry name" value="P-loop containing nucleoside triphosphate hydrolases"/>
    <property type="match status" value="1"/>
</dbReference>
<feature type="domain" description="Phosphoribulokinase/uridine kinase" evidence="1">
    <location>
        <begin position="24"/>
        <end position="166"/>
    </location>
</feature>
<dbReference type="Pfam" id="PF00485">
    <property type="entry name" value="PRK"/>
    <property type="match status" value="1"/>
</dbReference>
<gene>
    <name evidence="2" type="ORF">ACFSUL_05965</name>
</gene>
<proteinExistence type="predicted"/>
<dbReference type="InterPro" id="IPR006083">
    <property type="entry name" value="PRK/URK"/>
</dbReference>
<keyword evidence="3" id="KW-1185">Reference proteome</keyword>
<protein>
    <submittedName>
        <fullName evidence="2">Uridine kinase</fullName>
    </submittedName>
</protein>
<keyword evidence="2" id="KW-0808">Transferase</keyword>
<dbReference type="PANTHER" id="PTHR10285">
    <property type="entry name" value="URIDINE KINASE"/>
    <property type="match status" value="1"/>
</dbReference>
<reference evidence="3" key="1">
    <citation type="journal article" date="2019" name="Int. J. Syst. Evol. Microbiol.">
        <title>The Global Catalogue of Microorganisms (GCM) 10K type strain sequencing project: providing services to taxonomists for standard genome sequencing and annotation.</title>
        <authorList>
            <consortium name="The Broad Institute Genomics Platform"/>
            <consortium name="The Broad Institute Genome Sequencing Center for Infectious Disease"/>
            <person name="Wu L."/>
            <person name="Ma J."/>
        </authorList>
    </citation>
    <scope>NUCLEOTIDE SEQUENCE [LARGE SCALE GENOMIC DNA]</scope>
    <source>
        <strain evidence="3">KCTC 3913</strain>
    </source>
</reference>
<dbReference type="EMBL" id="JBHUMF010000014">
    <property type="protein sequence ID" value="MFD2680297.1"/>
    <property type="molecule type" value="Genomic_DNA"/>
</dbReference>
<dbReference type="Gene3D" id="3.40.50.300">
    <property type="entry name" value="P-loop containing nucleotide triphosphate hydrolases"/>
    <property type="match status" value="1"/>
</dbReference>
<comment type="caution">
    <text evidence="2">The sequence shown here is derived from an EMBL/GenBank/DDBJ whole genome shotgun (WGS) entry which is preliminary data.</text>
</comment>